<evidence type="ECO:0000259" key="2">
    <source>
        <dbReference type="Pfam" id="PF08241"/>
    </source>
</evidence>
<dbReference type="InterPro" id="IPR029063">
    <property type="entry name" value="SAM-dependent_MTases_sf"/>
</dbReference>
<dbReference type="InterPro" id="IPR013216">
    <property type="entry name" value="Methyltransf_11"/>
</dbReference>
<evidence type="ECO:0000313" key="4">
    <source>
        <dbReference type="Proteomes" id="UP001595828"/>
    </source>
</evidence>
<dbReference type="Gene3D" id="3.40.50.150">
    <property type="entry name" value="Vaccinia Virus protein VP39"/>
    <property type="match status" value="1"/>
</dbReference>
<comment type="caution">
    <text evidence="3">The sequence shown here is derived from an EMBL/GenBank/DDBJ whole genome shotgun (WGS) entry which is preliminary data.</text>
</comment>
<dbReference type="GO" id="GO:0008168">
    <property type="term" value="F:methyltransferase activity"/>
    <property type="evidence" value="ECO:0007669"/>
    <property type="project" value="UniProtKB-KW"/>
</dbReference>
<evidence type="ECO:0000256" key="1">
    <source>
        <dbReference type="SAM" id="SignalP"/>
    </source>
</evidence>
<feature type="domain" description="Methyltransferase type 11" evidence="2">
    <location>
        <begin position="67"/>
        <end position="174"/>
    </location>
</feature>
<dbReference type="RefSeq" id="WP_379537173.1">
    <property type="nucleotide sequence ID" value="NZ_JBHSDR010000003.1"/>
</dbReference>
<sequence length="248" mass="26478">MKALGFAALALMAAGVAAPAGAAPSDYAKVVADAQRLPANVAMDEGRMPAAVLDFAGFKAGDVIADYQAGGGYYSELLSRVVGPKGRVYALTQPNMYKAEAWTALSARFPNVVPLVAPATGLMLAPGSVDGVFAHLVYHDLYWESAKYQHPWMDPSVVAANWFAAVKPGGRVVIVDHAGPAGDTRAVVEKFHRIDPAIVRRDMEQAGFVFQASSDVLHRSDDPHAANVFDPSIRGKTDRFVLKFRKPG</sequence>
<feature type="signal peptide" evidence="1">
    <location>
        <begin position="1"/>
        <end position="22"/>
    </location>
</feature>
<keyword evidence="1" id="KW-0732">Signal</keyword>
<organism evidence="3 4">
    <name type="scientific">Novosphingobium tardum</name>
    <dbReference type="NCBI Taxonomy" id="1538021"/>
    <lineage>
        <taxon>Bacteria</taxon>
        <taxon>Pseudomonadati</taxon>
        <taxon>Pseudomonadota</taxon>
        <taxon>Alphaproteobacteria</taxon>
        <taxon>Sphingomonadales</taxon>
        <taxon>Sphingomonadaceae</taxon>
        <taxon>Novosphingobium</taxon>
    </lineage>
</organism>
<evidence type="ECO:0000313" key="3">
    <source>
        <dbReference type="EMBL" id="MFC4293684.1"/>
    </source>
</evidence>
<dbReference type="EMBL" id="JBHSDR010000003">
    <property type="protein sequence ID" value="MFC4293684.1"/>
    <property type="molecule type" value="Genomic_DNA"/>
</dbReference>
<proteinExistence type="predicted"/>
<keyword evidence="3" id="KW-0808">Transferase</keyword>
<accession>A0ABV8RLV8</accession>
<dbReference type="InterPro" id="IPR016980">
    <property type="entry name" value="S-AdoMet-dep_MeTrfase_Alr7345"/>
</dbReference>
<dbReference type="SUPFAM" id="SSF53335">
    <property type="entry name" value="S-adenosyl-L-methionine-dependent methyltransferases"/>
    <property type="match status" value="1"/>
</dbReference>
<dbReference type="Pfam" id="PF08241">
    <property type="entry name" value="Methyltransf_11"/>
    <property type="match status" value="1"/>
</dbReference>
<keyword evidence="3" id="KW-0489">Methyltransferase</keyword>
<dbReference type="CDD" id="cd02440">
    <property type="entry name" value="AdoMet_MTases"/>
    <property type="match status" value="1"/>
</dbReference>
<keyword evidence="4" id="KW-1185">Reference proteome</keyword>
<dbReference type="GO" id="GO:0032259">
    <property type="term" value="P:methylation"/>
    <property type="evidence" value="ECO:0007669"/>
    <property type="project" value="UniProtKB-KW"/>
</dbReference>
<feature type="chain" id="PRO_5045416845" evidence="1">
    <location>
        <begin position="23"/>
        <end position="248"/>
    </location>
</feature>
<name>A0ABV8RLV8_9SPHN</name>
<protein>
    <submittedName>
        <fullName evidence="3">Class I SAM-dependent methyltransferase</fullName>
    </submittedName>
</protein>
<reference evidence="4" key="1">
    <citation type="journal article" date="2019" name="Int. J. Syst. Evol. Microbiol.">
        <title>The Global Catalogue of Microorganisms (GCM) 10K type strain sequencing project: providing services to taxonomists for standard genome sequencing and annotation.</title>
        <authorList>
            <consortium name="The Broad Institute Genomics Platform"/>
            <consortium name="The Broad Institute Genome Sequencing Center for Infectious Disease"/>
            <person name="Wu L."/>
            <person name="Ma J."/>
        </authorList>
    </citation>
    <scope>NUCLEOTIDE SEQUENCE [LARGE SCALE GENOMIC DNA]</scope>
    <source>
        <strain evidence="4">CGMCC 1.12989</strain>
    </source>
</reference>
<dbReference type="Proteomes" id="UP001595828">
    <property type="component" value="Unassembled WGS sequence"/>
</dbReference>
<dbReference type="PIRSF" id="PIRSF031679">
    <property type="entry name" value="Mtase_Alr7345_prd"/>
    <property type="match status" value="1"/>
</dbReference>
<gene>
    <name evidence="3" type="ORF">ACFO0A_01285</name>
</gene>